<evidence type="ECO:0000259" key="9">
    <source>
        <dbReference type="SMART" id="SM00977"/>
    </source>
</evidence>
<dbReference type="RefSeq" id="WP_338437069.1">
    <property type="nucleotide sequence ID" value="NZ_JAUYVH010000007.1"/>
</dbReference>
<evidence type="ECO:0000256" key="6">
    <source>
        <dbReference type="ARBA" id="ARBA00022840"/>
    </source>
</evidence>
<dbReference type="SMART" id="SM00977">
    <property type="entry name" value="TilS_C"/>
    <property type="match status" value="1"/>
</dbReference>
<dbReference type="InterPro" id="IPR012796">
    <property type="entry name" value="Lysidine-tRNA-synth_C"/>
</dbReference>
<dbReference type="InterPro" id="IPR011063">
    <property type="entry name" value="TilS/TtcA_N"/>
</dbReference>
<dbReference type="Pfam" id="PF01171">
    <property type="entry name" value="ATP_bind_3"/>
    <property type="match status" value="1"/>
</dbReference>
<dbReference type="CDD" id="cd01992">
    <property type="entry name" value="TilS_N"/>
    <property type="match status" value="1"/>
</dbReference>
<evidence type="ECO:0000256" key="1">
    <source>
        <dbReference type="ARBA" id="ARBA00004496"/>
    </source>
</evidence>
<keyword evidence="3 8" id="KW-0436">Ligase</keyword>
<dbReference type="GO" id="GO:0032267">
    <property type="term" value="F:tRNA(Ile)-lysidine synthase activity"/>
    <property type="evidence" value="ECO:0007669"/>
    <property type="project" value="UniProtKB-EC"/>
</dbReference>
<dbReference type="SUPFAM" id="SSF52402">
    <property type="entry name" value="Adenine nucleotide alpha hydrolases-like"/>
    <property type="match status" value="1"/>
</dbReference>
<dbReference type="HAMAP" id="MF_01161">
    <property type="entry name" value="tRNA_Ile_lys_synt"/>
    <property type="match status" value="1"/>
</dbReference>
<evidence type="ECO:0000256" key="3">
    <source>
        <dbReference type="ARBA" id="ARBA00022598"/>
    </source>
</evidence>
<dbReference type="SUPFAM" id="SSF82829">
    <property type="entry name" value="MesJ substrate recognition domain-like"/>
    <property type="match status" value="1"/>
</dbReference>
<feature type="domain" description="Lysidine-tRNA(Ile) synthetase C-terminal" evidence="9">
    <location>
        <begin position="399"/>
        <end position="470"/>
    </location>
</feature>
<dbReference type="InterPro" id="IPR012795">
    <property type="entry name" value="tRNA_Ile_lys_synt_N"/>
</dbReference>
<evidence type="ECO:0000313" key="10">
    <source>
        <dbReference type="EMBL" id="MDQ9171133.1"/>
    </source>
</evidence>
<dbReference type="InterPro" id="IPR012094">
    <property type="entry name" value="tRNA_Ile_lys_synt"/>
</dbReference>
<evidence type="ECO:0000313" key="11">
    <source>
        <dbReference type="Proteomes" id="UP001225596"/>
    </source>
</evidence>
<evidence type="ECO:0000256" key="5">
    <source>
        <dbReference type="ARBA" id="ARBA00022741"/>
    </source>
</evidence>
<dbReference type="Gene3D" id="3.40.50.620">
    <property type="entry name" value="HUPs"/>
    <property type="match status" value="1"/>
</dbReference>
<accession>A0ABU1BQ54</accession>
<evidence type="ECO:0000256" key="8">
    <source>
        <dbReference type="HAMAP-Rule" id="MF_01161"/>
    </source>
</evidence>
<dbReference type="InterPro" id="IPR014729">
    <property type="entry name" value="Rossmann-like_a/b/a_fold"/>
</dbReference>
<feature type="binding site" evidence="8">
    <location>
        <begin position="47"/>
        <end position="52"/>
    </location>
    <ligand>
        <name>ATP</name>
        <dbReference type="ChEBI" id="CHEBI:30616"/>
    </ligand>
</feature>
<comment type="catalytic activity">
    <reaction evidence="7 8">
        <text>cytidine(34) in tRNA(Ile2) + L-lysine + ATP = lysidine(34) in tRNA(Ile2) + AMP + diphosphate + H(+)</text>
        <dbReference type="Rhea" id="RHEA:43744"/>
        <dbReference type="Rhea" id="RHEA-COMP:10625"/>
        <dbReference type="Rhea" id="RHEA-COMP:10670"/>
        <dbReference type="ChEBI" id="CHEBI:15378"/>
        <dbReference type="ChEBI" id="CHEBI:30616"/>
        <dbReference type="ChEBI" id="CHEBI:32551"/>
        <dbReference type="ChEBI" id="CHEBI:33019"/>
        <dbReference type="ChEBI" id="CHEBI:82748"/>
        <dbReference type="ChEBI" id="CHEBI:83665"/>
        <dbReference type="ChEBI" id="CHEBI:456215"/>
        <dbReference type="EC" id="6.3.4.19"/>
    </reaction>
</comment>
<dbReference type="Pfam" id="PF11734">
    <property type="entry name" value="TilS_C"/>
    <property type="match status" value="1"/>
</dbReference>
<comment type="domain">
    <text evidence="8">The N-terminal region contains the highly conserved SGGXDS motif, predicted to be a P-loop motif involved in ATP binding.</text>
</comment>
<comment type="caution">
    <text evidence="10">The sequence shown here is derived from an EMBL/GenBank/DDBJ whole genome shotgun (WGS) entry which is preliminary data.</text>
</comment>
<keyword evidence="6 8" id="KW-0067">ATP-binding</keyword>
<gene>
    <name evidence="8 10" type="primary">tilS</name>
    <name evidence="10" type="ORF">Q8A64_12020</name>
</gene>
<dbReference type="Gene3D" id="1.20.59.20">
    <property type="match status" value="1"/>
</dbReference>
<dbReference type="EMBL" id="JAUYVH010000007">
    <property type="protein sequence ID" value="MDQ9171133.1"/>
    <property type="molecule type" value="Genomic_DNA"/>
</dbReference>
<evidence type="ECO:0000256" key="7">
    <source>
        <dbReference type="ARBA" id="ARBA00048539"/>
    </source>
</evidence>
<dbReference type="PANTHER" id="PTHR43033">
    <property type="entry name" value="TRNA(ILE)-LYSIDINE SYNTHASE-RELATED"/>
    <property type="match status" value="1"/>
</dbReference>
<dbReference type="NCBIfam" id="TIGR02433">
    <property type="entry name" value="lysidine_TilS_C"/>
    <property type="match status" value="1"/>
</dbReference>
<organism evidence="10 11">
    <name type="scientific">Keguizhuia sedimenti</name>
    <dbReference type="NCBI Taxonomy" id="3064264"/>
    <lineage>
        <taxon>Bacteria</taxon>
        <taxon>Pseudomonadati</taxon>
        <taxon>Pseudomonadota</taxon>
        <taxon>Betaproteobacteria</taxon>
        <taxon>Burkholderiales</taxon>
        <taxon>Oxalobacteraceae</taxon>
        <taxon>Keguizhuia</taxon>
    </lineage>
</organism>
<sequence>MANSRKSRSLNKFGEAEIAFERALEKIQARVSILTNEKQTSFAVAYSGGLDSSVLLHLACRYAKSKGLKVHAFHIHHGLSPNADAWLEHCRAEAEQQGAIFSSVKAKIDSRSIVKDGVEQAARIARYATLRDLSRLNDIHLLLAAHHRDDQAETLMLQLMRGAGLPGLSGMAALQEEHALLGKGISLGRPLLEVGRAALERYADRHSLSFVTDESNQDASFRRNALRQIVFPLLEEHFPGFSSCVARSASHIRSAQCLLEDVAESDLGKCRDTIENQAAVNLDELAKLSPLRRDNVLRHWLNGLAVQMPSTARLEELRLQFLDSQPDRHPLFELGQVALSRLGQYLILHPNPGNPPTEEILLQWQGQDTIPVPQWHGTLLFERVEQNGIAAEALFEKPIAIRARGGRERLKIASNRPSRTLKNLFQEAGIPVWRREWLPLVYLQQDLIFAGGLGMDVRHCSSGGGIALSWRPDWQSTS</sequence>
<dbReference type="PANTHER" id="PTHR43033:SF1">
    <property type="entry name" value="TRNA(ILE)-LYSIDINE SYNTHASE-RELATED"/>
    <property type="match status" value="1"/>
</dbReference>
<comment type="subcellular location">
    <subcellularLocation>
        <location evidence="1 8">Cytoplasm</location>
    </subcellularLocation>
</comment>
<dbReference type="NCBIfam" id="TIGR02432">
    <property type="entry name" value="lysidine_TilS_N"/>
    <property type="match status" value="1"/>
</dbReference>
<protein>
    <recommendedName>
        <fullName evidence="8">tRNA(Ile)-lysidine synthase</fullName>
        <ecNumber evidence="8">6.3.4.19</ecNumber>
    </recommendedName>
    <alternativeName>
        <fullName evidence="8">tRNA(Ile)-2-lysyl-cytidine synthase</fullName>
    </alternativeName>
    <alternativeName>
        <fullName evidence="8">tRNA(Ile)-lysidine synthetase</fullName>
    </alternativeName>
</protein>
<dbReference type="Proteomes" id="UP001225596">
    <property type="component" value="Unassembled WGS sequence"/>
</dbReference>
<evidence type="ECO:0000256" key="4">
    <source>
        <dbReference type="ARBA" id="ARBA00022694"/>
    </source>
</evidence>
<dbReference type="SUPFAM" id="SSF56037">
    <property type="entry name" value="PheT/TilS domain"/>
    <property type="match status" value="1"/>
</dbReference>
<keyword evidence="11" id="KW-1185">Reference proteome</keyword>
<keyword evidence="2 8" id="KW-0963">Cytoplasm</keyword>
<dbReference type="EC" id="6.3.4.19" evidence="8"/>
<keyword evidence="4 8" id="KW-0819">tRNA processing</keyword>
<keyword evidence="5 8" id="KW-0547">Nucleotide-binding</keyword>
<name>A0ABU1BQ54_9BURK</name>
<dbReference type="InterPro" id="IPR015262">
    <property type="entry name" value="tRNA_Ile_lys_synt_subst-bd"/>
</dbReference>
<comment type="similarity">
    <text evidence="8">Belongs to the tRNA(Ile)-lysidine synthase family.</text>
</comment>
<comment type="function">
    <text evidence="8">Ligates lysine onto the cytidine present at position 34 of the AUA codon-specific tRNA(Ile) that contains the anticodon CAU, in an ATP-dependent manner. Cytidine is converted to lysidine, thus changing the amino acid specificity of the tRNA from methionine to isoleucine.</text>
</comment>
<dbReference type="Pfam" id="PF09179">
    <property type="entry name" value="TilS"/>
    <property type="match status" value="1"/>
</dbReference>
<reference evidence="10 11" key="1">
    <citation type="submission" date="2023-08" db="EMBL/GenBank/DDBJ databases">
        <title>Oxalobacteraceae gen .nov., isolated from river sludge outside the plant.</title>
        <authorList>
            <person name="Zhao S.Y."/>
        </authorList>
    </citation>
    <scope>NUCLEOTIDE SEQUENCE [LARGE SCALE GENOMIC DNA]</scope>
    <source>
        <strain evidence="10 11">R-40</strain>
    </source>
</reference>
<evidence type="ECO:0000256" key="2">
    <source>
        <dbReference type="ARBA" id="ARBA00022490"/>
    </source>
</evidence>
<proteinExistence type="inferred from homology"/>